<dbReference type="PANTHER" id="PTHR31061">
    <property type="entry name" value="LD22376P"/>
    <property type="match status" value="1"/>
</dbReference>
<dbReference type="GO" id="GO:0016746">
    <property type="term" value="F:acyltransferase activity"/>
    <property type="evidence" value="ECO:0007669"/>
    <property type="project" value="UniProtKB-KW"/>
</dbReference>
<name>A0A1G9Q0E6_9SPHI</name>
<gene>
    <name evidence="3" type="ORF">SAMN05421813_10544</name>
</gene>
<keyword evidence="1" id="KW-0472">Membrane</keyword>
<dbReference type="AlphaFoldDB" id="A0A1G9Q0E6"/>
<dbReference type="OrthoDB" id="9788724at2"/>
<feature type="transmembrane region" description="Helical" evidence="1">
    <location>
        <begin position="12"/>
        <end position="31"/>
    </location>
</feature>
<feature type="transmembrane region" description="Helical" evidence="1">
    <location>
        <begin position="303"/>
        <end position="324"/>
    </location>
</feature>
<keyword evidence="3" id="KW-0012">Acyltransferase</keyword>
<dbReference type="EMBL" id="FNHH01000005">
    <property type="protein sequence ID" value="SDM03947.1"/>
    <property type="molecule type" value="Genomic_DNA"/>
</dbReference>
<dbReference type="PANTHER" id="PTHR31061:SF24">
    <property type="entry name" value="LD22376P"/>
    <property type="match status" value="1"/>
</dbReference>
<sequence>MSEPSILQKSPARLLSLDVFRGLTVAAMILVNNPGSWSSIYAPLKHAEWNGCTPTDLIFPFFLFIVGVSISYALGSKKGNTSQSKLIFTAFKRALILFGLGLFLNLFPKVFTEPMEALSAVRIPGVLQRIAIVFFITALIFIKTSQKTQLRLFIGILIVYWALMTLVPVPGVGYANLEKETNLGAWLDRSILTEAHLWKSAKTWDPEGILSTLPAVATGLFGLLIGTWLRRKDREESVKISWMFSIGVLAVILGLIWDLCFPINKALWTSSFVLYAGGLATIGLALCYWLIDVQGYKKGTTPFVVYGVNAITVFFLSGLIPRILTMIKVTMPDGTIVNSRVWMYETFFTPYFSPVNASLAGAITFILIWLGILWWMFKKKIIVKV</sequence>
<keyword evidence="3" id="KW-0808">Transferase</keyword>
<organism evidence="3 4">
    <name type="scientific">Daejeonella rubra</name>
    <dbReference type="NCBI Taxonomy" id="990371"/>
    <lineage>
        <taxon>Bacteria</taxon>
        <taxon>Pseudomonadati</taxon>
        <taxon>Bacteroidota</taxon>
        <taxon>Sphingobacteriia</taxon>
        <taxon>Sphingobacteriales</taxon>
        <taxon>Sphingobacteriaceae</taxon>
        <taxon>Daejeonella</taxon>
    </lineage>
</organism>
<keyword evidence="4" id="KW-1185">Reference proteome</keyword>
<feature type="transmembrane region" description="Helical" evidence="1">
    <location>
        <begin position="86"/>
        <end position="106"/>
    </location>
</feature>
<feature type="transmembrane region" description="Helical" evidence="1">
    <location>
        <begin position="208"/>
        <end position="228"/>
    </location>
</feature>
<feature type="transmembrane region" description="Helical" evidence="1">
    <location>
        <begin position="357"/>
        <end position="377"/>
    </location>
</feature>
<evidence type="ECO:0000313" key="3">
    <source>
        <dbReference type="EMBL" id="SDM03947.1"/>
    </source>
</evidence>
<feature type="transmembrane region" description="Helical" evidence="1">
    <location>
        <begin position="240"/>
        <end position="257"/>
    </location>
</feature>
<feature type="transmembrane region" description="Helical" evidence="1">
    <location>
        <begin position="126"/>
        <end position="142"/>
    </location>
</feature>
<feature type="transmembrane region" description="Helical" evidence="1">
    <location>
        <begin position="57"/>
        <end position="74"/>
    </location>
</feature>
<keyword evidence="1" id="KW-1133">Transmembrane helix</keyword>
<dbReference type="RefSeq" id="WP_090701232.1">
    <property type="nucleotide sequence ID" value="NZ_FNHH01000005.1"/>
</dbReference>
<dbReference type="Pfam" id="PF07786">
    <property type="entry name" value="HGSNAT_cat"/>
    <property type="match status" value="1"/>
</dbReference>
<evidence type="ECO:0000259" key="2">
    <source>
        <dbReference type="Pfam" id="PF07786"/>
    </source>
</evidence>
<dbReference type="InterPro" id="IPR012429">
    <property type="entry name" value="HGSNAT_cat"/>
</dbReference>
<protein>
    <submittedName>
        <fullName evidence="3">Predicted acyltransferase</fullName>
    </submittedName>
</protein>
<dbReference type="STRING" id="990371.SAMN05421813_10544"/>
<feature type="transmembrane region" description="Helical" evidence="1">
    <location>
        <begin position="154"/>
        <end position="177"/>
    </location>
</feature>
<evidence type="ECO:0000256" key="1">
    <source>
        <dbReference type="SAM" id="Phobius"/>
    </source>
</evidence>
<proteinExistence type="predicted"/>
<dbReference type="Proteomes" id="UP000199226">
    <property type="component" value="Unassembled WGS sequence"/>
</dbReference>
<reference evidence="4" key="1">
    <citation type="submission" date="2016-10" db="EMBL/GenBank/DDBJ databases">
        <authorList>
            <person name="Varghese N."/>
            <person name="Submissions S."/>
        </authorList>
    </citation>
    <scope>NUCLEOTIDE SEQUENCE [LARGE SCALE GENOMIC DNA]</scope>
    <source>
        <strain evidence="4">DSM 24536</strain>
    </source>
</reference>
<accession>A0A1G9Q0E6</accession>
<evidence type="ECO:0000313" key="4">
    <source>
        <dbReference type="Proteomes" id="UP000199226"/>
    </source>
</evidence>
<feature type="domain" description="Heparan-alpha-glucosaminide N-acetyltransferase catalytic" evidence="2">
    <location>
        <begin position="13"/>
        <end position="244"/>
    </location>
</feature>
<feature type="transmembrane region" description="Helical" evidence="1">
    <location>
        <begin position="272"/>
        <end position="291"/>
    </location>
</feature>
<keyword evidence="1" id="KW-0812">Transmembrane</keyword>